<evidence type="ECO:0000313" key="5">
    <source>
        <dbReference type="EMBL" id="QHS98352.1"/>
    </source>
</evidence>
<dbReference type="InterPro" id="IPR001503">
    <property type="entry name" value="Glyco_trans_10"/>
</dbReference>
<dbReference type="SUPFAM" id="SSF53756">
    <property type="entry name" value="UDP-Glycosyltransferase/glycogen phosphorylase"/>
    <property type="match status" value="1"/>
</dbReference>
<accession>A0A6C0C219</accession>
<dbReference type="Gene3D" id="3.40.50.11660">
    <property type="entry name" value="Glycosyl transferase family 10, C-terminal domain"/>
    <property type="match status" value="1"/>
</dbReference>
<feature type="domain" description="Fucosyltransferase C-terminal" evidence="4">
    <location>
        <begin position="123"/>
        <end position="237"/>
    </location>
</feature>
<keyword evidence="2" id="KW-0328">Glycosyltransferase</keyword>
<evidence type="ECO:0000256" key="3">
    <source>
        <dbReference type="ARBA" id="ARBA00022679"/>
    </source>
</evidence>
<organism evidence="5">
    <name type="scientific">viral metagenome</name>
    <dbReference type="NCBI Taxonomy" id="1070528"/>
    <lineage>
        <taxon>unclassified sequences</taxon>
        <taxon>metagenomes</taxon>
        <taxon>organismal metagenomes</taxon>
    </lineage>
</organism>
<evidence type="ECO:0000256" key="2">
    <source>
        <dbReference type="ARBA" id="ARBA00022676"/>
    </source>
</evidence>
<keyword evidence="3" id="KW-0808">Transferase</keyword>
<dbReference type="InterPro" id="IPR038577">
    <property type="entry name" value="GT10-like_C_sf"/>
</dbReference>
<protein>
    <recommendedName>
        <fullName evidence="4">Fucosyltransferase C-terminal domain-containing protein</fullName>
    </recommendedName>
</protein>
<dbReference type="Pfam" id="PF00852">
    <property type="entry name" value="Glyco_transf_10"/>
    <property type="match status" value="1"/>
</dbReference>
<reference evidence="5" key="1">
    <citation type="journal article" date="2020" name="Nature">
        <title>Giant virus diversity and host interactions through global metagenomics.</title>
        <authorList>
            <person name="Schulz F."/>
            <person name="Roux S."/>
            <person name="Paez-Espino D."/>
            <person name="Jungbluth S."/>
            <person name="Walsh D.A."/>
            <person name="Denef V.J."/>
            <person name="McMahon K.D."/>
            <person name="Konstantinidis K.T."/>
            <person name="Eloe-Fadrosh E.A."/>
            <person name="Kyrpides N.C."/>
            <person name="Woyke T."/>
        </authorList>
    </citation>
    <scope>NUCLEOTIDE SEQUENCE</scope>
    <source>
        <strain evidence="5">GVMAG-M-3300020182-84</strain>
    </source>
</reference>
<evidence type="ECO:0000256" key="1">
    <source>
        <dbReference type="ARBA" id="ARBA00008919"/>
    </source>
</evidence>
<dbReference type="EMBL" id="MN739315">
    <property type="protein sequence ID" value="QHS98352.1"/>
    <property type="molecule type" value="Genomic_DNA"/>
</dbReference>
<dbReference type="AlphaFoldDB" id="A0A6C0C219"/>
<sequence length="287" mass="33633">MIKIRIFCSFASPGADCSTPFIETSELKDDPEYNTVYCFTNDDDYTHAILLNIPMPELKIPKENVIGLAFEPIQFLGLTQQFVDYAQQHIGKYFIGNKGNLHAPFVEHFAYMWHMTPLKTVKKEKKNLMSIMISNKLQVSGHKYRHLLANKILESNLPIDIYGRGCNYYKTTDKRLKGEFKDQRLMLEDYKYHICIENYISSHYFSEKIMDTLLCNSIPIYMGCVNIDDYFPESAIHLTGDVEKDWELLRDICNYPDKYNRTINIDKVKHKISIKRLIENNFYSTNI</sequence>
<dbReference type="GO" id="GO:0016020">
    <property type="term" value="C:membrane"/>
    <property type="evidence" value="ECO:0007669"/>
    <property type="project" value="InterPro"/>
</dbReference>
<dbReference type="PANTHER" id="PTHR11929">
    <property type="entry name" value="ALPHA- 1,3 -FUCOSYLTRANSFERASE"/>
    <property type="match status" value="1"/>
</dbReference>
<name>A0A6C0C219_9ZZZZ</name>
<proteinExistence type="inferred from homology"/>
<dbReference type="InterPro" id="IPR055270">
    <property type="entry name" value="Glyco_tran_10_C"/>
</dbReference>
<evidence type="ECO:0000259" key="4">
    <source>
        <dbReference type="Pfam" id="PF00852"/>
    </source>
</evidence>
<dbReference type="PANTHER" id="PTHR11929:SF194">
    <property type="entry name" value="ALPHA-(1,3)-FUCOSYLTRANSFERASE 10"/>
    <property type="match status" value="1"/>
</dbReference>
<comment type="similarity">
    <text evidence="1">Belongs to the glycosyltransferase 10 family.</text>
</comment>
<dbReference type="GO" id="GO:0008417">
    <property type="term" value="F:fucosyltransferase activity"/>
    <property type="evidence" value="ECO:0007669"/>
    <property type="project" value="InterPro"/>
</dbReference>